<reference evidence="13" key="1">
    <citation type="submission" date="2023-06" db="EMBL/GenBank/DDBJ databases">
        <title>SYSU T00b26.</title>
        <authorList>
            <person name="Gao L."/>
            <person name="Fang B.-Z."/>
            <person name="Li W.-J."/>
        </authorList>
    </citation>
    <scope>NUCLEOTIDE SEQUENCE</scope>
    <source>
        <strain evidence="13">SYSU T00b26</strain>
    </source>
</reference>
<dbReference type="Proteomes" id="UP001172738">
    <property type="component" value="Unassembled WGS sequence"/>
</dbReference>
<dbReference type="InterPro" id="IPR036097">
    <property type="entry name" value="HisK_dim/P_sf"/>
</dbReference>
<dbReference type="SMART" id="SM00388">
    <property type="entry name" value="HisKA"/>
    <property type="match status" value="1"/>
</dbReference>
<dbReference type="Gene3D" id="3.30.565.10">
    <property type="entry name" value="Histidine kinase-like ATPase, C-terminal domain"/>
    <property type="match status" value="1"/>
</dbReference>
<gene>
    <name evidence="13" type="ORF">QQX04_10185</name>
</gene>
<dbReference type="Gene3D" id="6.10.340.10">
    <property type="match status" value="1"/>
</dbReference>
<dbReference type="GO" id="GO:0005524">
    <property type="term" value="F:ATP binding"/>
    <property type="evidence" value="ECO:0007669"/>
    <property type="project" value="UniProtKB-KW"/>
</dbReference>
<dbReference type="SMART" id="SM00304">
    <property type="entry name" value="HAMP"/>
    <property type="match status" value="1"/>
</dbReference>
<evidence type="ECO:0000259" key="11">
    <source>
        <dbReference type="PROSITE" id="PS50109"/>
    </source>
</evidence>
<feature type="transmembrane region" description="Helical" evidence="10">
    <location>
        <begin position="18"/>
        <end position="41"/>
    </location>
</feature>
<protein>
    <recommendedName>
        <fullName evidence="3">histidine kinase</fullName>
        <ecNumber evidence="3">2.7.13.3</ecNumber>
    </recommendedName>
</protein>
<keyword evidence="14" id="KW-1185">Reference proteome</keyword>
<feature type="transmembrane region" description="Helical" evidence="10">
    <location>
        <begin position="84"/>
        <end position="105"/>
    </location>
</feature>
<keyword evidence="5" id="KW-0808">Transferase</keyword>
<dbReference type="Pfam" id="PF02518">
    <property type="entry name" value="HATPase_c"/>
    <property type="match status" value="1"/>
</dbReference>
<dbReference type="CDD" id="cd00082">
    <property type="entry name" value="HisKA"/>
    <property type="match status" value="1"/>
</dbReference>
<keyword evidence="8 10" id="KW-1133">Transmembrane helix</keyword>
<evidence type="ECO:0000256" key="5">
    <source>
        <dbReference type="ARBA" id="ARBA00022679"/>
    </source>
</evidence>
<keyword evidence="10" id="KW-0472">Membrane</keyword>
<dbReference type="PRINTS" id="PR00344">
    <property type="entry name" value="BCTRLSENSOR"/>
</dbReference>
<dbReference type="SUPFAM" id="SSF55874">
    <property type="entry name" value="ATPase domain of HSP90 chaperone/DNA topoisomerase II/histidine kinase"/>
    <property type="match status" value="1"/>
</dbReference>
<evidence type="ECO:0000256" key="1">
    <source>
        <dbReference type="ARBA" id="ARBA00000085"/>
    </source>
</evidence>
<proteinExistence type="predicted"/>
<dbReference type="EMBL" id="JAUHPV010000006">
    <property type="protein sequence ID" value="MDN4473359.1"/>
    <property type="molecule type" value="Genomic_DNA"/>
</dbReference>
<evidence type="ECO:0000256" key="10">
    <source>
        <dbReference type="SAM" id="Phobius"/>
    </source>
</evidence>
<evidence type="ECO:0000256" key="9">
    <source>
        <dbReference type="ARBA" id="ARBA00023012"/>
    </source>
</evidence>
<evidence type="ECO:0000256" key="3">
    <source>
        <dbReference type="ARBA" id="ARBA00012438"/>
    </source>
</evidence>
<dbReference type="InterPro" id="IPR003661">
    <property type="entry name" value="HisK_dim/P_dom"/>
</dbReference>
<evidence type="ECO:0000256" key="7">
    <source>
        <dbReference type="ARBA" id="ARBA00022777"/>
    </source>
</evidence>
<dbReference type="PROSITE" id="PS50109">
    <property type="entry name" value="HIS_KIN"/>
    <property type="match status" value="1"/>
</dbReference>
<dbReference type="InterPro" id="IPR004358">
    <property type="entry name" value="Sig_transdc_His_kin-like_C"/>
</dbReference>
<dbReference type="InterPro" id="IPR005467">
    <property type="entry name" value="His_kinase_dom"/>
</dbReference>
<dbReference type="PANTHER" id="PTHR43711">
    <property type="entry name" value="TWO-COMPONENT HISTIDINE KINASE"/>
    <property type="match status" value="1"/>
</dbReference>
<dbReference type="Pfam" id="PF00512">
    <property type="entry name" value="HisKA"/>
    <property type="match status" value="1"/>
</dbReference>
<evidence type="ECO:0000256" key="8">
    <source>
        <dbReference type="ARBA" id="ARBA00022989"/>
    </source>
</evidence>
<dbReference type="CDD" id="cd00075">
    <property type="entry name" value="HATPase"/>
    <property type="match status" value="1"/>
</dbReference>
<evidence type="ECO:0000256" key="2">
    <source>
        <dbReference type="ARBA" id="ARBA00004236"/>
    </source>
</evidence>
<dbReference type="SMART" id="SM00387">
    <property type="entry name" value="HATPase_c"/>
    <property type="match status" value="1"/>
</dbReference>
<dbReference type="Pfam" id="PF00672">
    <property type="entry name" value="HAMP"/>
    <property type="match status" value="1"/>
</dbReference>
<comment type="caution">
    <text evidence="13">The sequence shown here is derived from an EMBL/GenBank/DDBJ whole genome shotgun (WGS) entry which is preliminary data.</text>
</comment>
<comment type="catalytic activity">
    <reaction evidence="1">
        <text>ATP + protein L-histidine = ADP + protein N-phospho-L-histidine.</text>
        <dbReference type="EC" id="2.7.13.3"/>
    </reaction>
</comment>
<evidence type="ECO:0000256" key="4">
    <source>
        <dbReference type="ARBA" id="ARBA00022553"/>
    </source>
</evidence>
<dbReference type="InterPro" id="IPR003660">
    <property type="entry name" value="HAMP_dom"/>
</dbReference>
<keyword evidence="4" id="KW-0597">Phosphoprotein</keyword>
<evidence type="ECO:0000313" key="13">
    <source>
        <dbReference type="EMBL" id="MDN4473359.1"/>
    </source>
</evidence>
<evidence type="ECO:0000256" key="6">
    <source>
        <dbReference type="ARBA" id="ARBA00022692"/>
    </source>
</evidence>
<name>A0ABT8G3T1_9MICO</name>
<dbReference type="CDD" id="cd06225">
    <property type="entry name" value="HAMP"/>
    <property type="match status" value="1"/>
</dbReference>
<evidence type="ECO:0000259" key="12">
    <source>
        <dbReference type="PROSITE" id="PS50885"/>
    </source>
</evidence>
<keyword evidence="13" id="KW-0547">Nucleotide-binding</keyword>
<keyword evidence="6 10" id="KW-0812">Transmembrane</keyword>
<feature type="domain" description="HAMP" evidence="12">
    <location>
        <begin position="106"/>
        <end position="159"/>
    </location>
</feature>
<dbReference type="RefSeq" id="WP_301128819.1">
    <property type="nucleotide sequence ID" value="NZ_JAUHPV010000006.1"/>
</dbReference>
<dbReference type="InterPro" id="IPR050736">
    <property type="entry name" value="Sensor_HK_Regulatory"/>
</dbReference>
<dbReference type="SUPFAM" id="SSF158472">
    <property type="entry name" value="HAMP domain-like"/>
    <property type="match status" value="1"/>
</dbReference>
<dbReference type="Gene3D" id="1.10.287.130">
    <property type="match status" value="1"/>
</dbReference>
<organism evidence="13 14">
    <name type="scientific">Demequina zhanjiangensis</name>
    <dbReference type="NCBI Taxonomy" id="3051659"/>
    <lineage>
        <taxon>Bacteria</taxon>
        <taxon>Bacillati</taxon>
        <taxon>Actinomycetota</taxon>
        <taxon>Actinomycetes</taxon>
        <taxon>Micrococcales</taxon>
        <taxon>Demequinaceae</taxon>
        <taxon>Demequina</taxon>
    </lineage>
</organism>
<dbReference type="SUPFAM" id="SSF47384">
    <property type="entry name" value="Homodimeric domain of signal transducing histidine kinase"/>
    <property type="match status" value="1"/>
</dbReference>
<dbReference type="PROSITE" id="PS50885">
    <property type="entry name" value="HAMP"/>
    <property type="match status" value="1"/>
</dbReference>
<dbReference type="EC" id="2.7.13.3" evidence="3"/>
<evidence type="ECO:0000313" key="14">
    <source>
        <dbReference type="Proteomes" id="UP001172738"/>
    </source>
</evidence>
<comment type="subcellular location">
    <subcellularLocation>
        <location evidence="2">Cell membrane</location>
    </subcellularLocation>
</comment>
<keyword evidence="7" id="KW-0418">Kinase</keyword>
<dbReference type="InterPro" id="IPR003594">
    <property type="entry name" value="HATPase_dom"/>
</dbReference>
<dbReference type="PANTHER" id="PTHR43711:SF1">
    <property type="entry name" value="HISTIDINE KINASE 1"/>
    <property type="match status" value="1"/>
</dbReference>
<keyword evidence="13" id="KW-0067">ATP-binding</keyword>
<sequence length="383" mass="39415">MSGTGPVPSARSPRGVGLVWLLMGAFGLVVLVVAVTAWLVAGSIGPQVFERNLMGEMRRHGGMGGVAAEQLQQAELAYRSSAGAAMGVALAVAALVAAAVSVVLARRMARSLGELSGAAHQVADGRFGARVGSPQMGREFDELADSFNQMSGRLEESEQLRQRMIGDVAHELRTPVATITGYLEALEDGVAELTPETVAMLRAQGARLTRLSEDLSAVSRAESGAASMALTRMAPGDLLRLAHLAARERASEAGVALELHASGDLSDVNVDPDRMAQVLGNLVDNALRHTPAGGTVSLIARAGQAGVELVVSDTGAGISPEHLPHVFERFYRADAARDRASGGSGVGLAIVRALVAAHGGTVSVDSAGVGRGATFVVTLPAAR</sequence>
<dbReference type="InterPro" id="IPR036890">
    <property type="entry name" value="HATPase_C_sf"/>
</dbReference>
<feature type="domain" description="Histidine kinase" evidence="11">
    <location>
        <begin position="167"/>
        <end position="383"/>
    </location>
</feature>
<accession>A0ABT8G3T1</accession>
<keyword evidence="9" id="KW-0902">Two-component regulatory system</keyword>